<dbReference type="Pfam" id="PF02371">
    <property type="entry name" value="Transposase_20"/>
    <property type="match status" value="1"/>
</dbReference>
<dbReference type="GO" id="GO:0006313">
    <property type="term" value="P:DNA transposition"/>
    <property type="evidence" value="ECO:0007669"/>
    <property type="project" value="InterPro"/>
</dbReference>
<gene>
    <name evidence="3" type="ORF">CRI94_17405</name>
</gene>
<dbReference type="Proteomes" id="UP000220102">
    <property type="component" value="Unassembled WGS sequence"/>
</dbReference>
<feature type="domain" description="Transposase IS110-like N-terminal" evidence="1">
    <location>
        <begin position="5"/>
        <end position="148"/>
    </location>
</feature>
<organism evidence="3 4">
    <name type="scientific">Longibacter salinarum</name>
    <dbReference type="NCBI Taxonomy" id="1850348"/>
    <lineage>
        <taxon>Bacteria</taxon>
        <taxon>Pseudomonadati</taxon>
        <taxon>Rhodothermota</taxon>
        <taxon>Rhodothermia</taxon>
        <taxon>Rhodothermales</taxon>
        <taxon>Salisaetaceae</taxon>
        <taxon>Longibacter</taxon>
    </lineage>
</organism>
<dbReference type="PANTHER" id="PTHR33055:SF13">
    <property type="entry name" value="TRANSPOSASE"/>
    <property type="match status" value="1"/>
</dbReference>
<dbReference type="InterPro" id="IPR002525">
    <property type="entry name" value="Transp_IS110-like_N"/>
</dbReference>
<evidence type="ECO:0000313" key="3">
    <source>
        <dbReference type="EMBL" id="PEN10356.1"/>
    </source>
</evidence>
<keyword evidence="4" id="KW-1185">Reference proteome</keyword>
<protein>
    <submittedName>
        <fullName evidence="3">IS110 family transposase</fullName>
    </submittedName>
</protein>
<comment type="caution">
    <text evidence="3">The sequence shown here is derived from an EMBL/GenBank/DDBJ whole genome shotgun (WGS) entry which is preliminary data.</text>
</comment>
<dbReference type="GO" id="GO:0004803">
    <property type="term" value="F:transposase activity"/>
    <property type="evidence" value="ECO:0007669"/>
    <property type="project" value="InterPro"/>
</dbReference>
<dbReference type="Pfam" id="PF01548">
    <property type="entry name" value="DEDD_Tnp_IS110"/>
    <property type="match status" value="1"/>
</dbReference>
<dbReference type="GO" id="GO:0003677">
    <property type="term" value="F:DNA binding"/>
    <property type="evidence" value="ECO:0007669"/>
    <property type="project" value="InterPro"/>
</dbReference>
<proteinExistence type="predicted"/>
<dbReference type="InterPro" id="IPR047650">
    <property type="entry name" value="Transpos_IS110"/>
</dbReference>
<dbReference type="InterPro" id="IPR003346">
    <property type="entry name" value="Transposase_20"/>
</dbReference>
<sequence length="317" mass="34998">MSYYGLDISKDHLDLATVEGAIGRFPYTPDGIDHVLDHLTHGARTEASVALLVMEATGGLEHAVAAALAAAGLPIAVINPRQVRDFARATGRLAKTDEIDATVLALFAERVRPEERPLPDEEQRALSALVTRRRQLLQMLLAEKNRRRRADRVVLPDLEAHIAFLEGRLDQTDRALREAIETSPVWRTGDDLLQSVPGIGPTASATLLAEVPELGRISPKEIAALVGVAPFNCDSGKYRGTRRIWGGRASVRRALYMATLVAVRYNTVLRAHYEQLLARGKAKKVALVACMRKLLVWLNAIMREQEPWNPDYHGLTS</sequence>
<dbReference type="RefSeq" id="WP_098079398.1">
    <property type="nucleotide sequence ID" value="NZ_PDEQ01000017.1"/>
</dbReference>
<evidence type="ECO:0000313" key="4">
    <source>
        <dbReference type="Proteomes" id="UP000220102"/>
    </source>
</evidence>
<dbReference type="OrthoDB" id="964423at2"/>
<dbReference type="PANTHER" id="PTHR33055">
    <property type="entry name" value="TRANSPOSASE FOR INSERTION SEQUENCE ELEMENT IS1111A"/>
    <property type="match status" value="1"/>
</dbReference>
<evidence type="ECO:0000259" key="2">
    <source>
        <dbReference type="Pfam" id="PF02371"/>
    </source>
</evidence>
<evidence type="ECO:0000259" key="1">
    <source>
        <dbReference type="Pfam" id="PF01548"/>
    </source>
</evidence>
<reference evidence="3 4" key="1">
    <citation type="submission" date="2017-10" db="EMBL/GenBank/DDBJ databases">
        <title>Draft genome of Longibacter Salinarum.</title>
        <authorList>
            <person name="Goh K.M."/>
            <person name="Shamsir M.S."/>
            <person name="Lim S.W."/>
        </authorList>
    </citation>
    <scope>NUCLEOTIDE SEQUENCE [LARGE SCALE GENOMIC DNA]</scope>
    <source>
        <strain evidence="3 4">KCTC 52045</strain>
    </source>
</reference>
<dbReference type="AlphaFoldDB" id="A0A2A8CTG1"/>
<dbReference type="EMBL" id="PDEQ01000017">
    <property type="protein sequence ID" value="PEN10356.1"/>
    <property type="molecule type" value="Genomic_DNA"/>
</dbReference>
<feature type="domain" description="Transposase IS116/IS110/IS902 C-terminal" evidence="2">
    <location>
        <begin position="191"/>
        <end position="274"/>
    </location>
</feature>
<accession>A0A2A8CTG1</accession>
<name>A0A2A8CTG1_9BACT</name>